<comment type="similarity">
    <text evidence="5">Belongs to the group II decarboxylase family.</text>
</comment>
<dbReference type="RefSeq" id="WP_069779727.1">
    <property type="nucleotide sequence ID" value="NZ_CP017248.1"/>
</dbReference>
<keyword evidence="2 4" id="KW-0663">Pyridoxal phosphate</keyword>
<gene>
    <name evidence="6" type="ORF">BFF78_20625</name>
</gene>
<dbReference type="GO" id="GO:0019752">
    <property type="term" value="P:carboxylic acid metabolic process"/>
    <property type="evidence" value="ECO:0007669"/>
    <property type="project" value="InterPro"/>
</dbReference>
<dbReference type="GO" id="GO:0030170">
    <property type="term" value="F:pyridoxal phosphate binding"/>
    <property type="evidence" value="ECO:0007669"/>
    <property type="project" value="InterPro"/>
</dbReference>
<feature type="modified residue" description="N6-(pyridoxal phosphate)lysine" evidence="4">
    <location>
        <position position="278"/>
    </location>
</feature>
<dbReference type="PANTHER" id="PTHR42735:SF4">
    <property type="entry name" value="PYRIDOXAL PHOSPHATE-DEPENDENT DECARBOXYLASE FAMILY PROTEIN"/>
    <property type="match status" value="1"/>
</dbReference>
<keyword evidence="7" id="KW-1185">Reference proteome</keyword>
<proteinExistence type="inferred from homology"/>
<evidence type="ECO:0000313" key="7">
    <source>
        <dbReference type="Proteomes" id="UP000094960"/>
    </source>
</evidence>
<dbReference type="InterPro" id="IPR015424">
    <property type="entry name" value="PyrdxlP-dep_Trfase"/>
</dbReference>
<dbReference type="PROSITE" id="PS00392">
    <property type="entry name" value="DDC_GAD_HDC_YDC"/>
    <property type="match status" value="1"/>
</dbReference>
<evidence type="ECO:0000256" key="3">
    <source>
        <dbReference type="ARBA" id="ARBA00023239"/>
    </source>
</evidence>
<evidence type="ECO:0000256" key="4">
    <source>
        <dbReference type="PIRSR" id="PIRSR602129-50"/>
    </source>
</evidence>
<dbReference type="SUPFAM" id="SSF53383">
    <property type="entry name" value="PLP-dependent transferases"/>
    <property type="match status" value="1"/>
</dbReference>
<dbReference type="GO" id="GO:0004058">
    <property type="term" value="F:aromatic-L-amino-acid decarboxylase activity"/>
    <property type="evidence" value="ECO:0007669"/>
    <property type="project" value="UniProtKB-ARBA"/>
</dbReference>
<dbReference type="Proteomes" id="UP000094960">
    <property type="component" value="Chromosome"/>
</dbReference>
<dbReference type="Pfam" id="PF00282">
    <property type="entry name" value="Pyridoxal_deC"/>
    <property type="match status" value="1"/>
</dbReference>
<dbReference type="InterPro" id="IPR002129">
    <property type="entry name" value="PyrdxlP-dep_de-COase"/>
</dbReference>
<accession>A0A1D7YC02</accession>
<evidence type="ECO:0000313" key="6">
    <source>
        <dbReference type="EMBL" id="AOR33147.1"/>
    </source>
</evidence>
<evidence type="ECO:0000256" key="2">
    <source>
        <dbReference type="ARBA" id="ARBA00022898"/>
    </source>
</evidence>
<dbReference type="InterPro" id="IPR015421">
    <property type="entry name" value="PyrdxlP-dep_Trfase_major"/>
</dbReference>
<evidence type="ECO:0000256" key="5">
    <source>
        <dbReference type="RuleBase" id="RU000382"/>
    </source>
</evidence>
<comment type="cofactor">
    <cofactor evidence="1 4 5">
        <name>pyridoxal 5'-phosphate</name>
        <dbReference type="ChEBI" id="CHEBI:597326"/>
    </cofactor>
</comment>
<dbReference type="KEGG" id="spun:BFF78_20625"/>
<organism evidence="6 7">
    <name type="scientific">Streptomyces fodineus</name>
    <dbReference type="NCBI Taxonomy" id="1904616"/>
    <lineage>
        <taxon>Bacteria</taxon>
        <taxon>Bacillati</taxon>
        <taxon>Actinomycetota</taxon>
        <taxon>Actinomycetes</taxon>
        <taxon>Kitasatosporales</taxon>
        <taxon>Streptomycetaceae</taxon>
        <taxon>Streptomyces</taxon>
    </lineage>
</organism>
<protein>
    <submittedName>
        <fullName evidence="6">Pyridoxal-dependent decarboxylase</fullName>
    </submittedName>
</protein>
<sequence>MDLQHWLGRATHAIQDWSATFGPYEPHPSLQVEEGRFAAAFEEFTGRLKDNYPFFHPHYAGQMLKPPHPAAVVGYLTAMLINPNNHALDGGPATAAMEREAVAQLAAMFGYDTHLGHLTTSGTIANLEALFVARELHPGRGIAHSADAHYTHGRMCHVLDMTSHPVRTDSQGRMDLEALEDVLRTDQVGTVVLTTGTTGLGAVDPVHEVVPLAERYGVRVHVDAAYGGFFTLLAGAGAGADTDTGAGTGTGTEAPVDLPPEPWRAIAQADSIVVDPHKHGLQPYGCGAVLFRDPEVGRFYLHDSPYTYFTSTDLHLGEISLECSRAGASAAALWLTFRLLPPTPDGLGRVLAAGRRAALKWAALIEASEFLELYQHPQLDIVTYFPALDPATLTAVDAASARILADGMSGPDPVFLSTLRAGREEFTARHPKITADTDGARILRSVLMKPESEHHIEHLHHRLESLARPA</sequence>
<keyword evidence="3 5" id="KW-0456">Lyase</keyword>
<dbReference type="Gene3D" id="3.40.640.10">
    <property type="entry name" value="Type I PLP-dependent aspartate aminotransferase-like (Major domain)"/>
    <property type="match status" value="1"/>
</dbReference>
<reference evidence="7" key="1">
    <citation type="submission" date="2016-09" db="EMBL/GenBank/DDBJ databases">
        <title>Streptomyces puniciscabiei strain:TW1S1 Genome sequencing and assembly.</title>
        <authorList>
            <person name="Kim M.-K."/>
            <person name="Kim S.B."/>
        </authorList>
    </citation>
    <scope>NUCLEOTIDE SEQUENCE [LARGE SCALE GENOMIC DNA]</scope>
    <source>
        <strain evidence="7">TW1S1</strain>
    </source>
</reference>
<dbReference type="PANTHER" id="PTHR42735">
    <property type="match status" value="1"/>
</dbReference>
<dbReference type="EMBL" id="CP017248">
    <property type="protein sequence ID" value="AOR33147.1"/>
    <property type="molecule type" value="Genomic_DNA"/>
</dbReference>
<dbReference type="AlphaFoldDB" id="A0A1D7YC02"/>
<name>A0A1D7YC02_9ACTN</name>
<dbReference type="InterPro" id="IPR021115">
    <property type="entry name" value="Pyridoxal-P_BS"/>
</dbReference>
<evidence type="ECO:0000256" key="1">
    <source>
        <dbReference type="ARBA" id="ARBA00001933"/>
    </source>
</evidence>
<dbReference type="InterPro" id="IPR050477">
    <property type="entry name" value="GrpII_AminoAcid_Decarb"/>
</dbReference>